<feature type="transmembrane region" description="Helical" evidence="3">
    <location>
        <begin position="135"/>
        <end position="153"/>
    </location>
</feature>
<sequence>MRAQPRFVGRIGVADAVTVANAALGFAAAAVAAVDPALAARLLLLAAIADGLDGVLARRYGGTEVGQVLDSLADVASFAVAPAVFVFAVARAEWGVAADGAGVAALLLPGLFVAAAVLRLGLYTAEDLNGATTEGVQTTLAGTLLAAGYLAGLSPLATALGTSVATVLLCATGLFVYLMLAPVTYPELFARDALVLGGLQALAVFAPDVLSGVFPRSLLLAALAYLVLAPRFYWRDD</sequence>
<dbReference type="InterPro" id="IPR048254">
    <property type="entry name" value="CDP_ALCOHOL_P_TRANSF_CS"/>
</dbReference>
<accession>A0A554NA10</accession>
<keyword evidence="1 2" id="KW-0808">Transferase</keyword>
<dbReference type="PROSITE" id="PS00379">
    <property type="entry name" value="CDP_ALCOHOL_P_TRANSF"/>
    <property type="match status" value="1"/>
</dbReference>
<dbReference type="Proteomes" id="UP000319894">
    <property type="component" value="Unassembled WGS sequence"/>
</dbReference>
<dbReference type="InterPro" id="IPR000462">
    <property type="entry name" value="CDP-OH_P_trans"/>
</dbReference>
<feature type="transmembrane region" description="Helical" evidence="3">
    <location>
        <begin position="102"/>
        <end position="123"/>
    </location>
</feature>
<reference evidence="4 5" key="1">
    <citation type="submission" date="2018-06" db="EMBL/GenBank/DDBJ databases">
        <title>Natronomonas sp. F16-60 a new haloarchaeon isolated from a solar saltern of Isla Cristina, Huelva, Spain.</title>
        <authorList>
            <person name="Duran-Viseras A."/>
            <person name="Sanchez-Porro C."/>
            <person name="Ventosa A."/>
        </authorList>
    </citation>
    <scope>NUCLEOTIDE SEQUENCE [LARGE SCALE GENOMIC DNA]</scope>
    <source>
        <strain evidence="4 5">F16-60</strain>
    </source>
</reference>
<gene>
    <name evidence="4" type="ORF">DP107_08265</name>
</gene>
<dbReference type="AlphaFoldDB" id="A0A554NA10"/>
<evidence type="ECO:0000313" key="4">
    <source>
        <dbReference type="EMBL" id="TSD14237.1"/>
    </source>
</evidence>
<evidence type="ECO:0000313" key="5">
    <source>
        <dbReference type="Proteomes" id="UP000319894"/>
    </source>
</evidence>
<keyword evidence="3" id="KW-0812">Transmembrane</keyword>
<dbReference type="GO" id="GO:0016780">
    <property type="term" value="F:phosphotransferase activity, for other substituted phosphate groups"/>
    <property type="evidence" value="ECO:0007669"/>
    <property type="project" value="InterPro"/>
</dbReference>
<feature type="transmembrane region" description="Helical" evidence="3">
    <location>
        <begin position="213"/>
        <end position="234"/>
    </location>
</feature>
<keyword evidence="5" id="KW-1185">Reference proteome</keyword>
<dbReference type="GO" id="GO:0008654">
    <property type="term" value="P:phospholipid biosynthetic process"/>
    <property type="evidence" value="ECO:0007669"/>
    <property type="project" value="InterPro"/>
</dbReference>
<dbReference type="NCBIfam" id="NF038086">
    <property type="entry name" value="anchor_synt_A"/>
    <property type="match status" value="1"/>
</dbReference>
<dbReference type="OrthoDB" id="221913at2157"/>
<dbReference type="FunCoup" id="A0A554NA10">
    <property type="interactions" value="11"/>
</dbReference>
<evidence type="ECO:0000256" key="1">
    <source>
        <dbReference type="ARBA" id="ARBA00022679"/>
    </source>
</evidence>
<dbReference type="InterPro" id="IPR043130">
    <property type="entry name" value="CDP-OH_PTrfase_TM_dom"/>
</dbReference>
<feature type="transmembrane region" description="Helical" evidence="3">
    <location>
        <begin position="12"/>
        <end position="32"/>
    </location>
</feature>
<feature type="transmembrane region" description="Helical" evidence="3">
    <location>
        <begin position="68"/>
        <end position="90"/>
    </location>
</feature>
<proteinExistence type="inferred from homology"/>
<name>A0A554NA10_9EURY</name>
<evidence type="ECO:0000256" key="2">
    <source>
        <dbReference type="RuleBase" id="RU003750"/>
    </source>
</evidence>
<dbReference type="InParanoid" id="A0A554NA10"/>
<keyword evidence="3" id="KW-0472">Membrane</keyword>
<organism evidence="4 5">
    <name type="scientific">Haloglomus irregulare</name>
    <dbReference type="NCBI Taxonomy" id="2234134"/>
    <lineage>
        <taxon>Archaea</taxon>
        <taxon>Methanobacteriati</taxon>
        <taxon>Methanobacteriota</taxon>
        <taxon>Stenosarchaea group</taxon>
        <taxon>Halobacteria</taxon>
        <taxon>Halobacteriales</taxon>
        <taxon>Natronomonadaceae</taxon>
        <taxon>Haloglomus</taxon>
    </lineage>
</organism>
<protein>
    <submittedName>
        <fullName evidence="4">Phosphatidylcholine/phosphatidylserine synthase</fullName>
    </submittedName>
</protein>
<evidence type="ECO:0000256" key="3">
    <source>
        <dbReference type="SAM" id="Phobius"/>
    </source>
</evidence>
<comment type="similarity">
    <text evidence="2">Belongs to the CDP-alcohol phosphatidyltransferase class-I family.</text>
</comment>
<keyword evidence="3" id="KW-1133">Transmembrane helix</keyword>
<dbReference type="RefSeq" id="WP_144261684.1">
    <property type="nucleotide sequence ID" value="NZ_QMDX01000004.1"/>
</dbReference>
<dbReference type="EMBL" id="QMDX01000004">
    <property type="protein sequence ID" value="TSD14237.1"/>
    <property type="molecule type" value="Genomic_DNA"/>
</dbReference>
<dbReference type="Pfam" id="PF01066">
    <property type="entry name" value="CDP-OH_P_transf"/>
    <property type="match status" value="1"/>
</dbReference>
<dbReference type="Gene3D" id="1.20.120.1760">
    <property type="match status" value="1"/>
</dbReference>
<comment type="caution">
    <text evidence="4">The sequence shown here is derived from an EMBL/GenBank/DDBJ whole genome shotgun (WGS) entry which is preliminary data.</text>
</comment>
<feature type="transmembrane region" description="Helical" evidence="3">
    <location>
        <begin position="159"/>
        <end position="181"/>
    </location>
</feature>
<dbReference type="GO" id="GO:0016020">
    <property type="term" value="C:membrane"/>
    <property type="evidence" value="ECO:0007669"/>
    <property type="project" value="InterPro"/>
</dbReference>